<reference evidence="2" key="1">
    <citation type="journal article" date="2023" name="G3 (Bethesda)">
        <title>A reference genome for the long-term kleptoplast-retaining sea slug Elysia crispata morphotype clarki.</title>
        <authorList>
            <person name="Eastman K.E."/>
            <person name="Pendleton A.L."/>
            <person name="Shaikh M.A."/>
            <person name="Suttiyut T."/>
            <person name="Ogas R."/>
            <person name="Tomko P."/>
            <person name="Gavelis G."/>
            <person name="Widhalm J.R."/>
            <person name="Wisecaver J.H."/>
        </authorList>
    </citation>
    <scope>NUCLEOTIDE SEQUENCE</scope>
    <source>
        <strain evidence="2">ECLA1</strain>
    </source>
</reference>
<sequence>MADKEDFISILEQVGKLQISIEQVNNRIYKLEQHNHPAPAEGVKASATNNNTPGKRSIDNPTPIDPSDRTTDHCSRYPGRLRQN</sequence>
<gene>
    <name evidence="2" type="ORF">RRG08_019070</name>
</gene>
<comment type="caution">
    <text evidence="2">The sequence shown here is derived from an EMBL/GenBank/DDBJ whole genome shotgun (WGS) entry which is preliminary data.</text>
</comment>
<name>A0AAE1A5A4_9GAST</name>
<dbReference type="EMBL" id="JAWDGP010002624">
    <property type="protein sequence ID" value="KAK3781445.1"/>
    <property type="molecule type" value="Genomic_DNA"/>
</dbReference>
<evidence type="ECO:0000256" key="1">
    <source>
        <dbReference type="SAM" id="MobiDB-lite"/>
    </source>
</evidence>
<protein>
    <submittedName>
        <fullName evidence="2">Uncharacterized protein</fullName>
    </submittedName>
</protein>
<accession>A0AAE1A5A4</accession>
<dbReference type="Proteomes" id="UP001283361">
    <property type="component" value="Unassembled WGS sequence"/>
</dbReference>
<feature type="compositionally biased region" description="Basic and acidic residues" evidence="1">
    <location>
        <begin position="66"/>
        <end position="75"/>
    </location>
</feature>
<evidence type="ECO:0000313" key="2">
    <source>
        <dbReference type="EMBL" id="KAK3781445.1"/>
    </source>
</evidence>
<organism evidence="2 3">
    <name type="scientific">Elysia crispata</name>
    <name type="common">lettuce slug</name>
    <dbReference type="NCBI Taxonomy" id="231223"/>
    <lineage>
        <taxon>Eukaryota</taxon>
        <taxon>Metazoa</taxon>
        <taxon>Spiralia</taxon>
        <taxon>Lophotrochozoa</taxon>
        <taxon>Mollusca</taxon>
        <taxon>Gastropoda</taxon>
        <taxon>Heterobranchia</taxon>
        <taxon>Euthyneura</taxon>
        <taxon>Panpulmonata</taxon>
        <taxon>Sacoglossa</taxon>
        <taxon>Placobranchoidea</taxon>
        <taxon>Plakobranchidae</taxon>
        <taxon>Elysia</taxon>
    </lineage>
</organism>
<proteinExistence type="predicted"/>
<feature type="region of interest" description="Disordered" evidence="1">
    <location>
        <begin position="33"/>
        <end position="84"/>
    </location>
</feature>
<evidence type="ECO:0000313" key="3">
    <source>
        <dbReference type="Proteomes" id="UP001283361"/>
    </source>
</evidence>
<keyword evidence="3" id="KW-1185">Reference proteome</keyword>
<dbReference type="AlphaFoldDB" id="A0AAE1A5A4"/>